<reference evidence="1" key="2">
    <citation type="submission" date="2004-06" db="EMBL/GenBank/DDBJ databases">
        <authorList>
            <person name="Scherer S.W."/>
            <person name="Cheung J."/>
            <person name="MacDonald J.R."/>
            <person name="Osborne L.R."/>
            <person name="Nakabayashi K."/>
            <person name="Herbrick J.-A."/>
            <person name="Carson A.R."/>
            <person name="Parker-Katiraee L."/>
            <person name="Skaug J."/>
            <person name="Khaja R."/>
            <person name="Zhang J."/>
            <person name="Hudek A.K."/>
            <person name="Li M."/>
            <person name="Haddad M."/>
            <person name="Duggan G.E."/>
            <person name="Fernandez B.A."/>
            <person name="Kanematsu E."/>
            <person name="Gentles S."/>
            <person name="Christopoulos C.C."/>
            <person name="Choufani S."/>
            <person name="Kwasnicka D."/>
            <person name="Zheng X.H."/>
            <person name="Nusskern D."/>
            <person name="Zhang Q."/>
            <person name="Gu Z."/>
            <person name="Lu F."/>
            <person name="Zeesman S."/>
            <person name="Teshima I."/>
            <person name="Chitayat D."/>
            <person name="Shuman C."/>
            <person name="Weksberg R."/>
            <person name="Zackai E.H."/>
            <person name="Grebe T.A."/>
            <person name="Cox S.R."/>
            <person name="Kirkpatrick S.J."/>
            <person name="Rahman N."/>
            <person name="Friedman J.M."/>
            <person name="Heng H.H.Q."/>
            <person name="Pelicci P."/>
            <person name="Lococo F."/>
            <person name="Belloni E."/>
            <person name="Shaffer L.G."/>
            <person name="Morton C.C."/>
            <person name="Pober B."/>
            <person name="Gusella J."/>
            <person name="Bruns G."/>
            <person name="Korf B.R."/>
            <person name="Quade B.J."/>
            <person name="Ligon A.H."/>
            <person name="Ferguson H."/>
            <person name="Higgins A.W."/>
            <person name="Leach N.T."/>
            <person name="Herrick S.R."/>
            <person name="Lemyre E."/>
            <person name="Farra C.G."/>
            <person name="Kim H.-G."/>
            <person name="Summers A.M."/>
            <person name="Gripp K.W."/>
            <person name="Roberts W."/>
            <person name="Szatmari P."/>
            <person name="Winsor E.J.T."/>
            <person name="Grzeschik K.-H."/>
            <person name="Teebi A."/>
            <person name="Minassian B.A."/>
            <person name="Kere J."/>
            <person name="Armengol L."/>
            <person name="Pujana M.Angel."/>
            <person name="Estivill X."/>
            <person name="Wilson M.D."/>
            <person name="Koop B.F."/>
            <person name="Tosi S."/>
            <person name="Moore G.E."/>
            <person name="Boright A.P."/>
            <person name="Zlotorynski E."/>
            <person name="Kerem B."/>
            <person name="Kroisel P.M."/>
            <person name="Petek E."/>
            <person name="Oscier D.G."/>
            <person name="Mould S.J."/>
            <person name="Doehner H."/>
            <person name="Doehner K."/>
            <person name="Rommens J.M."/>
            <person name="Vincent J.B."/>
            <person name="Venter J.C."/>
            <person name="Li P.W."/>
            <person name="Mural R.J."/>
            <person name="Adams M.D."/>
            <person name="Tsui L.-C."/>
        </authorList>
    </citation>
    <scope>NUCLEOTIDE SEQUENCE</scope>
</reference>
<proteinExistence type="predicted"/>
<reference evidence="1" key="1">
    <citation type="journal article" date="2003" name="Science">
        <title>Human chromosome 7: DNA sequence and biology.</title>
        <authorList>
            <person name="Scherer S.W."/>
            <person name="Cheung J."/>
            <person name="MacDonald J.R."/>
            <person name="Osborne L.R."/>
            <person name="Nakabayashi K."/>
            <person name="Herbrick J.A."/>
            <person name="Carson A.R."/>
            <person name="Parker-Katiraee L."/>
            <person name="Skaug J."/>
            <person name="Khaja R."/>
            <person name="Zhang J."/>
            <person name="Hudek A.K."/>
            <person name="Li M."/>
            <person name="Haddad M."/>
            <person name="Duggan G.E."/>
            <person name="Fernandez B.A."/>
            <person name="Kanematsu E."/>
            <person name="Gentles S."/>
            <person name="Christopoulos C.C."/>
            <person name="Choufani S."/>
            <person name="Kwasnicka D."/>
            <person name="Zheng X.H."/>
            <person name="Lai Z."/>
            <person name="Nusskern D."/>
            <person name="Zhang Q."/>
            <person name="Gu Z."/>
            <person name="Lu F."/>
            <person name="Zeesman S."/>
            <person name="Nowaczyk M.J."/>
            <person name="Teshima I."/>
            <person name="Chitayat D."/>
            <person name="Shuman C."/>
            <person name="Weksberg R."/>
            <person name="Zackai E.H."/>
            <person name="Grebe T.A."/>
            <person name="Cox S.R."/>
            <person name="Kirkpatrick S.J."/>
            <person name="Rahman N."/>
            <person name="Friedman J.M."/>
            <person name="Heng H.H."/>
            <person name="Pelicci P.G."/>
            <person name="Lo-Coco F."/>
            <person name="Belloni E."/>
            <person name="Shaffer L.G."/>
            <person name="Pober B."/>
            <person name="Morton C.C."/>
            <person name="Gusella J.F."/>
            <person name="Bruns G.A."/>
            <person name="Korf B.R."/>
            <person name="Quade B.J."/>
            <person name="Ligon A.H."/>
            <person name="Ferguson H."/>
            <person name="Higgins A.W."/>
            <person name="Leach N.T."/>
            <person name="Herrick S.R."/>
            <person name="Lemyre E."/>
            <person name="Farra C.G."/>
            <person name="Kim H.G."/>
            <person name="Summers A.M."/>
            <person name="Gripp K.W."/>
            <person name="Roberts W."/>
            <person name="Szatmari P."/>
            <person name="Winsor E.J."/>
            <person name="Grzeschik K.H."/>
            <person name="Teebi A."/>
            <person name="Minassian B.A."/>
            <person name="Kere J."/>
            <person name="Armengol L."/>
            <person name="Pujana M.A."/>
            <person name="Estivill X."/>
            <person name="Wilson M.D."/>
            <person name="Koop B.F."/>
            <person name="Tosi S."/>
            <person name="Moore G.E."/>
            <person name="Boright A.P."/>
            <person name="Zlotorynski E."/>
            <person name="Kerem B."/>
            <person name="Kroisel P.M."/>
            <person name="Petek E."/>
            <person name="Oscier D.G."/>
            <person name="Mould S.J."/>
            <person name="Dohner H."/>
            <person name="Dohner K."/>
            <person name="Rommens J.M."/>
            <person name="Vincent J.B."/>
            <person name="Venter J.C."/>
            <person name="Li P.W."/>
            <person name="Mural R.J."/>
            <person name="Adams M.D."/>
            <person name="Tsui L.C."/>
        </authorList>
    </citation>
    <scope>NUCLEOTIDE SEQUENCE [LARGE SCALE GENOMIC DNA]</scope>
</reference>
<sequence length="103" mass="11337">MQCSPADKRLRQDVGRGSRSLLHLGILRNPPHCTPAVGGLGRAAHVTDGREGKMAATMMASERGQPTRGRRPPERPHRRFFCGCVLGRRELCGYGRVVLSTIF</sequence>
<organism evidence="1">
    <name type="scientific">Homo sapiens</name>
    <name type="common">Human</name>
    <dbReference type="NCBI Taxonomy" id="9606"/>
    <lineage>
        <taxon>Eukaryota</taxon>
        <taxon>Metazoa</taxon>
        <taxon>Chordata</taxon>
        <taxon>Craniata</taxon>
        <taxon>Vertebrata</taxon>
        <taxon>Euteleostomi</taxon>
        <taxon>Mammalia</taxon>
        <taxon>Eutheria</taxon>
        <taxon>Euarchontoglires</taxon>
        <taxon>Primates</taxon>
        <taxon>Haplorrhini</taxon>
        <taxon>Catarrhini</taxon>
        <taxon>Hominidae</taxon>
        <taxon>Homo</taxon>
    </lineage>
</organism>
<dbReference type="AlphaFoldDB" id="A4D2D8"/>
<gene>
    <name evidence="1" type="primary">LOC285995</name>
    <name evidence="1" type="ORF">tcag7.1106</name>
</gene>
<name>A4D2D8_HUMAN</name>
<dbReference type="EMBL" id="CH236956">
    <property type="protein sequence ID" value="EAL23819.1"/>
    <property type="molecule type" value="Genomic_DNA"/>
</dbReference>
<protein>
    <submittedName>
        <fullName evidence="1">Hypothetical LOC285995</fullName>
    </submittedName>
</protein>
<accession>A4D2D8</accession>
<evidence type="ECO:0000313" key="1">
    <source>
        <dbReference type="EMBL" id="EAL23819.1"/>
    </source>
</evidence>